<evidence type="ECO:0000313" key="1">
    <source>
        <dbReference type="EMBL" id="CAK0911012.1"/>
    </source>
</evidence>
<comment type="caution">
    <text evidence="1">The sequence shown here is derived from an EMBL/GenBank/DDBJ whole genome shotgun (WGS) entry which is preliminary data.</text>
</comment>
<keyword evidence="2" id="KW-1185">Reference proteome</keyword>
<accession>A0ABN9YDX6</accession>
<proteinExistence type="predicted"/>
<organism evidence="1 2">
    <name type="scientific">Prorocentrum cordatum</name>
    <dbReference type="NCBI Taxonomy" id="2364126"/>
    <lineage>
        <taxon>Eukaryota</taxon>
        <taxon>Sar</taxon>
        <taxon>Alveolata</taxon>
        <taxon>Dinophyceae</taxon>
        <taxon>Prorocentrales</taxon>
        <taxon>Prorocentraceae</taxon>
        <taxon>Prorocentrum</taxon>
    </lineage>
</organism>
<dbReference type="EMBL" id="CAUYUJ010022503">
    <property type="protein sequence ID" value="CAK0911012.1"/>
    <property type="molecule type" value="Genomic_DNA"/>
</dbReference>
<gene>
    <name evidence="1" type="ORF">PCOR1329_LOCUS85019</name>
</gene>
<sequence>MLNWGDKDSAERLAGQLRGLLRDKTMTHDQLASCYSIKHGQSVTQKLKEMSRDERPMTLGDFVAQMQDFFEVKGKGQVRGRGGGPPAAAAPPAALAAVEEAPAPAVVMKYAEVSRGIQTILKE</sequence>
<name>A0ABN9YDX6_9DINO</name>
<dbReference type="Proteomes" id="UP001189429">
    <property type="component" value="Unassembled WGS sequence"/>
</dbReference>
<protein>
    <submittedName>
        <fullName evidence="1">Uncharacterized protein</fullName>
    </submittedName>
</protein>
<feature type="non-terminal residue" evidence="1">
    <location>
        <position position="123"/>
    </location>
</feature>
<reference evidence="1" key="1">
    <citation type="submission" date="2023-10" db="EMBL/GenBank/DDBJ databases">
        <authorList>
            <person name="Chen Y."/>
            <person name="Shah S."/>
            <person name="Dougan E. K."/>
            <person name="Thang M."/>
            <person name="Chan C."/>
        </authorList>
    </citation>
    <scope>NUCLEOTIDE SEQUENCE [LARGE SCALE GENOMIC DNA]</scope>
</reference>
<evidence type="ECO:0000313" key="2">
    <source>
        <dbReference type="Proteomes" id="UP001189429"/>
    </source>
</evidence>